<reference evidence="1 2" key="1">
    <citation type="submission" date="2015-07" db="EMBL/GenBank/DDBJ databases">
        <authorList>
            <consortium name="Pathogen Informatics"/>
        </authorList>
    </citation>
    <scope>NUCLEOTIDE SEQUENCE [LARGE SCALE GENOMIC DNA]</scope>
    <source>
        <strain evidence="1 2">A325</strain>
    </source>
</reference>
<evidence type="ECO:0000313" key="1">
    <source>
        <dbReference type="EMBL" id="CSC01502.1"/>
    </source>
</evidence>
<sequence length="95" mass="10725">MSISIFNHDASYFIFHRLKDLVALFECQITIGHQAIEEDLDVNFVIGTVYATDVIHEVRVNASTFECKLDTTALSHTKVTAFADDFSVYFTSIDT</sequence>
<protein>
    <submittedName>
        <fullName evidence="1">Uncharacterized protein</fullName>
    </submittedName>
</protein>
<organism evidence="1 2">
    <name type="scientific">Vibrio cholerae</name>
    <dbReference type="NCBI Taxonomy" id="666"/>
    <lineage>
        <taxon>Bacteria</taxon>
        <taxon>Pseudomonadati</taxon>
        <taxon>Pseudomonadota</taxon>
        <taxon>Gammaproteobacteria</taxon>
        <taxon>Vibrionales</taxon>
        <taxon>Vibrionaceae</taxon>
        <taxon>Vibrio</taxon>
    </lineage>
</organism>
<dbReference type="EMBL" id="CWQJ01000008">
    <property type="protein sequence ID" value="CSC01502.1"/>
    <property type="molecule type" value="Genomic_DNA"/>
</dbReference>
<name>A0A655X141_VIBCL</name>
<gene>
    <name evidence="1" type="ORF">ERS013201_01552</name>
</gene>
<proteinExistence type="predicted"/>
<dbReference type="Proteomes" id="UP000046067">
    <property type="component" value="Unassembled WGS sequence"/>
</dbReference>
<accession>A0A655X141</accession>
<evidence type="ECO:0000313" key="2">
    <source>
        <dbReference type="Proteomes" id="UP000046067"/>
    </source>
</evidence>
<dbReference type="AlphaFoldDB" id="A0A655X141"/>